<evidence type="ECO:0000313" key="3">
    <source>
        <dbReference type="Ensembl" id="ENSCAFP00030027968.1"/>
    </source>
</evidence>
<evidence type="ECO:0000313" key="5">
    <source>
        <dbReference type="Proteomes" id="UP000694429"/>
    </source>
</evidence>
<evidence type="ECO:0000256" key="1">
    <source>
        <dbReference type="SAM" id="MobiDB-lite"/>
    </source>
</evidence>
<proteinExistence type="predicted"/>
<dbReference type="GO" id="GO:0000785">
    <property type="term" value="C:chromatin"/>
    <property type="evidence" value="ECO:0007669"/>
    <property type="project" value="Ensembl"/>
</dbReference>
<dbReference type="AlphaFoldDB" id="A0A8C0RMB9"/>
<evidence type="ECO:0000313" key="2">
    <source>
        <dbReference type="Ensembl" id="ENSCAFP00000001948.4"/>
    </source>
</evidence>
<name>A0A8C0RMB9_CANLF</name>
<organism evidence="3 5">
    <name type="scientific">Canis lupus familiaris</name>
    <name type="common">Dog</name>
    <name type="synonym">Canis familiaris</name>
    <dbReference type="NCBI Taxonomy" id="9615"/>
    <lineage>
        <taxon>Eukaryota</taxon>
        <taxon>Metazoa</taxon>
        <taxon>Chordata</taxon>
        <taxon>Craniata</taxon>
        <taxon>Vertebrata</taxon>
        <taxon>Euteleostomi</taxon>
        <taxon>Mammalia</taxon>
        <taxon>Eutheria</taxon>
        <taxon>Laurasiatheria</taxon>
        <taxon>Carnivora</taxon>
        <taxon>Caniformia</taxon>
        <taxon>Canidae</taxon>
        <taxon>Canis</taxon>
    </lineage>
</organism>
<dbReference type="GO" id="GO:0005829">
    <property type="term" value="C:cytosol"/>
    <property type="evidence" value="ECO:0007669"/>
    <property type="project" value="Ensembl"/>
</dbReference>
<gene>
    <name evidence="3" type="primary">CBX7</name>
</gene>
<dbReference type="GO" id="GO:0000122">
    <property type="term" value="P:negative regulation of transcription by RNA polymerase II"/>
    <property type="evidence" value="ECO:0007669"/>
    <property type="project" value="Ensembl"/>
</dbReference>
<reference evidence="2 4" key="1">
    <citation type="journal article" date="2005" name="Nature">
        <title>Genome sequence, comparative analysis and haplotype structure of the domestic dog.</title>
        <authorList>
            <consortium name="Broad Sequencing Platform"/>
            <person name="Lindblad-Toh K."/>
            <person name="Wade C.M."/>
            <person name="Mikkelsen T.S."/>
            <person name="Karlsson E.K."/>
            <person name="Jaffe D.B."/>
            <person name="Kamal M."/>
            <person name="Clamp M."/>
            <person name="Chang J.L."/>
            <person name="Kulbokas E.J. III"/>
            <person name="Zody M.C."/>
            <person name="Mauceli E."/>
            <person name="Xie X."/>
            <person name="Breen M."/>
            <person name="Wayne R.K."/>
            <person name="Ostrander E.A."/>
            <person name="Ponting C.P."/>
            <person name="Galibert F."/>
            <person name="Smith D.R."/>
            <person name="DeJong P.J."/>
            <person name="Kirkness E."/>
            <person name="Alvarez P."/>
            <person name="Biagi T."/>
            <person name="Brockman W."/>
            <person name="Butler J."/>
            <person name="Chin C.W."/>
            <person name="Cook A."/>
            <person name="Cuff J."/>
            <person name="Daly M.J."/>
            <person name="DeCaprio D."/>
            <person name="Gnerre S."/>
            <person name="Grabherr M."/>
            <person name="Kellis M."/>
            <person name="Kleber M."/>
            <person name="Bardeleben C."/>
            <person name="Goodstadt L."/>
            <person name="Heger A."/>
            <person name="Hitte C."/>
            <person name="Kim L."/>
            <person name="Koepfli K.P."/>
            <person name="Parker H.G."/>
            <person name="Pollinger J.P."/>
            <person name="Searle S.M."/>
            <person name="Sutter N.B."/>
            <person name="Thomas R."/>
            <person name="Webber C."/>
            <person name="Baldwin J."/>
            <person name="Abebe A."/>
            <person name="Abouelleil A."/>
            <person name="Aftuck L."/>
            <person name="Ait-Zahra M."/>
            <person name="Aldredge T."/>
            <person name="Allen N."/>
            <person name="An P."/>
            <person name="Anderson S."/>
            <person name="Antoine C."/>
            <person name="Arachchi H."/>
            <person name="Aslam A."/>
            <person name="Ayotte L."/>
            <person name="Bachantsang P."/>
            <person name="Barry A."/>
            <person name="Bayul T."/>
            <person name="Benamara M."/>
            <person name="Berlin A."/>
            <person name="Bessette D."/>
            <person name="Blitshteyn B."/>
            <person name="Bloom T."/>
            <person name="Blye J."/>
            <person name="Boguslavskiy L."/>
            <person name="Bonnet C."/>
            <person name="Boukhgalter B."/>
            <person name="Brown A."/>
            <person name="Cahill P."/>
            <person name="Calixte N."/>
            <person name="Camarata J."/>
            <person name="Cheshatsang Y."/>
            <person name="Chu J."/>
            <person name="Citroen M."/>
            <person name="Collymore A."/>
            <person name="Cooke P."/>
            <person name="Dawoe T."/>
            <person name="Daza R."/>
            <person name="Decktor K."/>
            <person name="DeGray S."/>
            <person name="Dhargay N."/>
            <person name="Dooley K."/>
            <person name="Dooley K."/>
            <person name="Dorje P."/>
            <person name="Dorjee K."/>
            <person name="Dorris L."/>
            <person name="Duffey N."/>
            <person name="Dupes A."/>
            <person name="Egbiremolen O."/>
            <person name="Elong R."/>
            <person name="Falk J."/>
            <person name="Farina A."/>
            <person name="Faro S."/>
            <person name="Ferguson D."/>
            <person name="Ferreira P."/>
            <person name="Fisher S."/>
            <person name="FitzGerald M."/>
            <person name="Foley K."/>
            <person name="Foley C."/>
            <person name="Franke A."/>
            <person name="Friedrich D."/>
            <person name="Gage D."/>
            <person name="Garber M."/>
            <person name="Gearin G."/>
            <person name="Giannoukos G."/>
            <person name="Goode T."/>
            <person name="Goyette A."/>
            <person name="Graham J."/>
            <person name="Grandbois E."/>
            <person name="Gyaltsen K."/>
            <person name="Hafez N."/>
            <person name="Hagopian D."/>
            <person name="Hagos B."/>
            <person name="Hall J."/>
            <person name="Healy C."/>
            <person name="Hegarty R."/>
            <person name="Honan T."/>
            <person name="Horn A."/>
            <person name="Houde N."/>
            <person name="Hughes L."/>
            <person name="Hunnicutt L."/>
            <person name="Husby M."/>
            <person name="Jester B."/>
            <person name="Jones C."/>
            <person name="Kamat A."/>
            <person name="Kanga B."/>
            <person name="Kells C."/>
            <person name="Khazanovich D."/>
            <person name="Kieu A.C."/>
            <person name="Kisner P."/>
            <person name="Kumar M."/>
            <person name="Lance K."/>
            <person name="Landers T."/>
            <person name="Lara M."/>
            <person name="Lee W."/>
            <person name="Leger J.P."/>
            <person name="Lennon N."/>
            <person name="Leuper L."/>
            <person name="LeVine S."/>
            <person name="Liu J."/>
            <person name="Liu X."/>
            <person name="Lokyitsang Y."/>
            <person name="Lokyitsang T."/>
            <person name="Lui A."/>
            <person name="Macdonald J."/>
            <person name="Major J."/>
            <person name="Marabella R."/>
            <person name="Maru K."/>
            <person name="Matthews C."/>
            <person name="McDonough S."/>
            <person name="Mehta T."/>
            <person name="Meldrim J."/>
            <person name="Melnikov A."/>
            <person name="Meneus L."/>
            <person name="Mihalev A."/>
            <person name="Mihova T."/>
            <person name="Miller K."/>
            <person name="Mittelman R."/>
            <person name="Mlenga V."/>
            <person name="Mulrain L."/>
            <person name="Munson G."/>
            <person name="Navidi A."/>
            <person name="Naylor J."/>
            <person name="Nguyen T."/>
            <person name="Nguyen N."/>
            <person name="Nguyen C."/>
            <person name="Nguyen T."/>
            <person name="Nicol R."/>
            <person name="Norbu N."/>
            <person name="Norbu C."/>
            <person name="Novod N."/>
            <person name="Nyima T."/>
            <person name="Olandt P."/>
            <person name="O'Neill B."/>
            <person name="O'Neill K."/>
            <person name="Osman S."/>
            <person name="Oyono L."/>
            <person name="Patti C."/>
            <person name="Perrin D."/>
            <person name="Phunkhang P."/>
            <person name="Pierre F."/>
            <person name="Priest M."/>
            <person name="Rachupka A."/>
            <person name="Raghuraman S."/>
            <person name="Rameau R."/>
            <person name="Ray V."/>
            <person name="Raymond C."/>
            <person name="Rege F."/>
            <person name="Rise C."/>
            <person name="Rogers J."/>
            <person name="Rogov P."/>
            <person name="Sahalie J."/>
            <person name="Settipalli S."/>
            <person name="Sharpe T."/>
            <person name="Shea T."/>
            <person name="Sheehan M."/>
            <person name="Sherpa N."/>
            <person name="Shi J."/>
            <person name="Shih D."/>
            <person name="Sloan J."/>
            <person name="Smith C."/>
            <person name="Sparrow T."/>
            <person name="Stalker J."/>
            <person name="Stange-Thomann N."/>
            <person name="Stavropoulos S."/>
            <person name="Stone C."/>
            <person name="Stone S."/>
            <person name="Sykes S."/>
            <person name="Tchuinga P."/>
            <person name="Tenzing P."/>
            <person name="Tesfaye S."/>
            <person name="Thoulutsang D."/>
            <person name="Thoulutsang Y."/>
            <person name="Topham K."/>
            <person name="Topping I."/>
            <person name="Tsamla T."/>
            <person name="Vassiliev H."/>
            <person name="Venkataraman V."/>
            <person name="Vo A."/>
            <person name="Wangchuk T."/>
            <person name="Wangdi T."/>
            <person name="Weiand M."/>
            <person name="Wilkinson J."/>
            <person name="Wilson A."/>
            <person name="Yadav S."/>
            <person name="Yang S."/>
            <person name="Yang X."/>
            <person name="Young G."/>
            <person name="Yu Q."/>
            <person name="Zainoun J."/>
            <person name="Zembek L."/>
            <person name="Zimmer A."/>
            <person name="Lander E.S."/>
        </authorList>
    </citation>
    <scope>NUCLEOTIDE SEQUENCE [LARGE SCALE GENOMIC DNA]</scope>
    <source>
        <strain evidence="2">Boxer</strain>
    </source>
</reference>
<dbReference type="PANTHER" id="PTHR47277:SF1">
    <property type="entry name" value="CHROMOBOX PROTEIN HOMOLOG 7"/>
    <property type="match status" value="1"/>
</dbReference>
<dbReference type="Pfam" id="PF17218">
    <property type="entry name" value="CBX7_C"/>
    <property type="match status" value="1"/>
</dbReference>
<dbReference type="InterPro" id="IPR033773">
    <property type="entry name" value="CBX7_C"/>
</dbReference>
<accession>A0A8C0RMB9</accession>
<sequence length="335" mass="37255">MCTPWVLVPRTRGHPPHTVSLASWLFQPWGSFRRQRFLPRGEELLSWDQKKSRFAFSWSVFSLCSCGLLCCTGPALSCTQPPWGEVATLWGQDEQLHQARLGQWGVGDTGCGCSEGGFLGWAGGWRNGWLQAVKHREGHSRWEEQHEQRRGSGWEGRADPPCPGLPPQRLYSMDLRSSHKAKGKEKLCFSLTRPLGSGSPEGVVKAGAPMVDKGPMVPALPFPLRKPRKAHKYLRLSRKKFPPRGPDLESHSHPRELFLQEPAAPDVLQAASEWEPAEQPPEEEDADLAEGPPPWTPVLPASEVTVTDITANSVTVTFREAQAAEGFFRDRGGKF</sequence>
<feature type="region of interest" description="Disordered" evidence="1">
    <location>
        <begin position="137"/>
        <end position="164"/>
    </location>
</feature>
<dbReference type="GO" id="GO:0005654">
    <property type="term" value="C:nucleoplasm"/>
    <property type="evidence" value="ECO:0007669"/>
    <property type="project" value="Ensembl"/>
</dbReference>
<feature type="compositionally biased region" description="Basic and acidic residues" evidence="1">
    <location>
        <begin position="139"/>
        <end position="158"/>
    </location>
</feature>
<dbReference type="InterPro" id="IPR043000">
    <property type="entry name" value="CBX7"/>
</dbReference>
<protein>
    <submittedName>
        <fullName evidence="3">Chromobox 7</fullName>
    </submittedName>
</protein>
<dbReference type="Ensembl" id="ENSCAFT00030032075.1">
    <property type="protein sequence ID" value="ENSCAFP00030027968.1"/>
    <property type="gene ID" value="ENSCAFG00030017401.1"/>
</dbReference>
<reference evidence="3" key="2">
    <citation type="submission" date="2019-03" db="EMBL/GenBank/DDBJ databases">
        <authorList>
            <person name="Warren W.C."/>
            <person name="Johnson G.S."/>
        </authorList>
    </citation>
    <scope>NUCLEOTIDE SEQUENCE [LARGE SCALE GENOMIC DNA]</scope>
    <source>
        <strain evidence="3">Basenji</strain>
    </source>
</reference>
<evidence type="ECO:0000313" key="4">
    <source>
        <dbReference type="Proteomes" id="UP000002254"/>
    </source>
</evidence>
<reference evidence="3" key="3">
    <citation type="submission" date="2025-05" db="UniProtKB">
        <authorList>
            <consortium name="Ensembl"/>
        </authorList>
    </citation>
    <scope>IDENTIFICATION</scope>
</reference>
<dbReference type="PANTHER" id="PTHR47277">
    <property type="entry name" value="CHROMOBOX PROTEIN HOMOLOG 7"/>
    <property type="match status" value="1"/>
</dbReference>
<dbReference type="GO" id="GO:0035102">
    <property type="term" value="C:PRC1 complex"/>
    <property type="evidence" value="ECO:0007669"/>
    <property type="project" value="InterPro"/>
</dbReference>
<feature type="region of interest" description="Disordered" evidence="1">
    <location>
        <begin position="272"/>
        <end position="300"/>
    </location>
</feature>
<dbReference type="Proteomes" id="UP000002254">
    <property type="component" value="Chromosome 10"/>
</dbReference>
<dbReference type="OrthoDB" id="1918685at2759"/>
<dbReference type="Ensembl" id="ENSCAFT00000002104.5">
    <property type="protein sequence ID" value="ENSCAFP00000001948.4"/>
    <property type="gene ID" value="ENSCAFG00000001360.5"/>
</dbReference>
<dbReference type="Proteomes" id="UP000694429">
    <property type="component" value="Chromosome 10"/>
</dbReference>